<keyword evidence="5" id="KW-0833">Ubl conjugation pathway</keyword>
<dbReference type="GO" id="GO:0016020">
    <property type="term" value="C:membrane"/>
    <property type="evidence" value="ECO:0007669"/>
    <property type="project" value="TreeGrafter"/>
</dbReference>
<evidence type="ECO:0000256" key="4">
    <source>
        <dbReference type="ARBA" id="ARBA00022723"/>
    </source>
</evidence>
<dbReference type="AlphaFoldDB" id="A0AAP0JMG7"/>
<feature type="compositionally biased region" description="Low complexity" evidence="9">
    <location>
        <begin position="379"/>
        <end position="388"/>
    </location>
</feature>
<proteinExistence type="inferred from homology"/>
<keyword evidence="4" id="KW-0479">Metal-binding</keyword>
<dbReference type="GO" id="GO:0070536">
    <property type="term" value="P:protein K63-linked deubiquitination"/>
    <property type="evidence" value="ECO:0007669"/>
    <property type="project" value="InterPro"/>
</dbReference>
<sequence length="568" mass="64761">MKPYERSININAMARKIDVDNRIPLRHYYRIADNLLKQVRFTHAIRDRCSICSAVASLEFFMVSMLMLRRRFDCFEVFVIVVVIWGIWLNWPNLVGDDLSGREESYRLVCHTAQVFKFSIRNNPIPSRLPGLASQTKNHIQKGLQKLLEVVDELEHLKPDVYRRVNELNKAYVGAQLDYPERITSASHSLESTLSRKQVSSNVNQMQLEGKNKLQPWQIYNDESNQINQMQSAKNFQKRSFSIPLPKEETLSRHSILGPSGLHGQWRGPSTGTKVQYPSNADLAKSDLDQAGLYGLEIAKEGDLGTLSSMMESVLSLDDGSWSNAAENPSSYDRTREDPVQLSNIWQPPPPPVLARVQQDLLPIPPSKVADPRPGPATPSSLNPMSNSNPYQHLHIPVKMMLDFLRLAEKNTKNNLETCGILAGSLRNRVFHITTLIIPKQESTSDSNLLLSSRSYKCQTLNEEEIFDYQDKLSLFPLGWIHTHPSQTCFMSSVDLHTHYSYQVMLPEAIAIVMAPTDTSRYKYYHREYGTCFGLVMDNFVKFSHHKRADLAVQFLTILKNSWHGSPF</sequence>
<evidence type="ECO:0000256" key="3">
    <source>
        <dbReference type="ARBA" id="ARBA00022670"/>
    </source>
</evidence>
<dbReference type="Proteomes" id="UP001417504">
    <property type="component" value="Unassembled WGS sequence"/>
</dbReference>
<dbReference type="InterPro" id="IPR044098">
    <property type="entry name" value="STAMBP/STALP-like_MPN"/>
</dbReference>
<dbReference type="SUPFAM" id="SSF102712">
    <property type="entry name" value="JAB1/MPN domain"/>
    <property type="match status" value="1"/>
</dbReference>
<dbReference type="GO" id="GO:0046872">
    <property type="term" value="F:metal ion binding"/>
    <property type="evidence" value="ECO:0007669"/>
    <property type="project" value="UniProtKB-KW"/>
</dbReference>
<evidence type="ECO:0000313" key="12">
    <source>
        <dbReference type="EMBL" id="KAK9136723.1"/>
    </source>
</evidence>
<keyword evidence="10" id="KW-0812">Transmembrane</keyword>
<dbReference type="GO" id="GO:0140492">
    <property type="term" value="F:metal-dependent deubiquitinase activity"/>
    <property type="evidence" value="ECO:0007669"/>
    <property type="project" value="InterPro"/>
</dbReference>
<dbReference type="PROSITE" id="PS50249">
    <property type="entry name" value="MPN"/>
    <property type="match status" value="1"/>
</dbReference>
<keyword evidence="10" id="KW-1133">Transmembrane helix</keyword>
<feature type="transmembrane region" description="Helical" evidence="10">
    <location>
        <begin position="72"/>
        <end position="91"/>
    </location>
</feature>
<organism evidence="12 13">
    <name type="scientific">Stephania japonica</name>
    <dbReference type="NCBI Taxonomy" id="461633"/>
    <lineage>
        <taxon>Eukaryota</taxon>
        <taxon>Viridiplantae</taxon>
        <taxon>Streptophyta</taxon>
        <taxon>Embryophyta</taxon>
        <taxon>Tracheophyta</taxon>
        <taxon>Spermatophyta</taxon>
        <taxon>Magnoliopsida</taxon>
        <taxon>Ranunculales</taxon>
        <taxon>Menispermaceae</taxon>
        <taxon>Menispermoideae</taxon>
        <taxon>Cissampelideae</taxon>
        <taxon>Stephania</taxon>
    </lineage>
</organism>
<evidence type="ECO:0000256" key="2">
    <source>
        <dbReference type="ARBA" id="ARBA00010981"/>
    </source>
</evidence>
<dbReference type="CDD" id="cd08066">
    <property type="entry name" value="MPN_AMSH_like"/>
    <property type="match status" value="1"/>
</dbReference>
<keyword evidence="7" id="KW-0862">Zinc</keyword>
<evidence type="ECO:0000256" key="6">
    <source>
        <dbReference type="ARBA" id="ARBA00022801"/>
    </source>
</evidence>
<protein>
    <recommendedName>
        <fullName evidence="11">MPN domain-containing protein</fullName>
    </recommendedName>
</protein>
<evidence type="ECO:0000256" key="5">
    <source>
        <dbReference type="ARBA" id="ARBA00022786"/>
    </source>
</evidence>
<comment type="cofactor">
    <cofactor evidence="1">
        <name>Zn(2+)</name>
        <dbReference type="ChEBI" id="CHEBI:29105"/>
    </cofactor>
</comment>
<dbReference type="InterPro" id="IPR037518">
    <property type="entry name" value="MPN"/>
</dbReference>
<comment type="caution">
    <text evidence="12">The sequence shown here is derived from an EMBL/GenBank/DDBJ whole genome shotgun (WGS) entry which is preliminary data.</text>
</comment>
<evidence type="ECO:0000256" key="7">
    <source>
        <dbReference type="ARBA" id="ARBA00022833"/>
    </source>
</evidence>
<keyword evidence="3" id="KW-0645">Protease</keyword>
<keyword evidence="8" id="KW-0482">Metalloprotease</keyword>
<dbReference type="Gene3D" id="3.40.140.10">
    <property type="entry name" value="Cytidine Deaminase, domain 2"/>
    <property type="match status" value="1"/>
</dbReference>
<dbReference type="GO" id="GO:0071108">
    <property type="term" value="P:protein K48-linked deubiquitination"/>
    <property type="evidence" value="ECO:0007669"/>
    <property type="project" value="TreeGrafter"/>
</dbReference>
<accession>A0AAP0JMG7</accession>
<dbReference type="EMBL" id="JBBNAE010000003">
    <property type="protein sequence ID" value="KAK9136723.1"/>
    <property type="molecule type" value="Genomic_DNA"/>
</dbReference>
<dbReference type="GO" id="GO:0006508">
    <property type="term" value="P:proteolysis"/>
    <property type="evidence" value="ECO:0007669"/>
    <property type="project" value="UniProtKB-KW"/>
</dbReference>
<dbReference type="GO" id="GO:0005768">
    <property type="term" value="C:endosome"/>
    <property type="evidence" value="ECO:0007669"/>
    <property type="project" value="TreeGrafter"/>
</dbReference>
<gene>
    <name evidence="12" type="ORF">Sjap_007317</name>
</gene>
<evidence type="ECO:0000256" key="9">
    <source>
        <dbReference type="SAM" id="MobiDB-lite"/>
    </source>
</evidence>
<feature type="region of interest" description="Disordered" evidence="9">
    <location>
        <begin position="364"/>
        <end position="388"/>
    </location>
</feature>
<comment type="similarity">
    <text evidence="2">Belongs to the peptidase M67C family.</text>
</comment>
<dbReference type="GO" id="GO:0061578">
    <property type="term" value="F:K63-linked deubiquitinase activity"/>
    <property type="evidence" value="ECO:0007669"/>
    <property type="project" value="InterPro"/>
</dbReference>
<evidence type="ECO:0000256" key="8">
    <source>
        <dbReference type="ARBA" id="ARBA00023049"/>
    </source>
</evidence>
<dbReference type="Pfam" id="PF01398">
    <property type="entry name" value="JAB"/>
    <property type="match status" value="1"/>
</dbReference>
<feature type="domain" description="MPN" evidence="11">
    <location>
        <begin position="394"/>
        <end position="533"/>
    </location>
</feature>
<evidence type="ECO:0000256" key="10">
    <source>
        <dbReference type="SAM" id="Phobius"/>
    </source>
</evidence>
<evidence type="ECO:0000313" key="13">
    <source>
        <dbReference type="Proteomes" id="UP001417504"/>
    </source>
</evidence>
<keyword evidence="6" id="KW-0378">Hydrolase</keyword>
<dbReference type="PANTHER" id="PTHR12947">
    <property type="entry name" value="AMSH-LIKE PROTEASE"/>
    <property type="match status" value="1"/>
</dbReference>
<dbReference type="Gene3D" id="1.20.58.80">
    <property type="entry name" value="Phosphotransferase system, lactose/cellobiose-type IIA subunit"/>
    <property type="match status" value="1"/>
</dbReference>
<reference evidence="12 13" key="1">
    <citation type="submission" date="2024-01" db="EMBL/GenBank/DDBJ databases">
        <title>Genome assemblies of Stephania.</title>
        <authorList>
            <person name="Yang L."/>
        </authorList>
    </citation>
    <scope>NUCLEOTIDE SEQUENCE [LARGE SCALE GENOMIC DNA]</scope>
    <source>
        <strain evidence="12">QJT</strain>
        <tissue evidence="12">Leaf</tissue>
    </source>
</reference>
<evidence type="ECO:0000256" key="1">
    <source>
        <dbReference type="ARBA" id="ARBA00001947"/>
    </source>
</evidence>
<name>A0AAP0JMG7_9MAGN</name>
<evidence type="ECO:0000259" key="11">
    <source>
        <dbReference type="PROSITE" id="PS50249"/>
    </source>
</evidence>
<dbReference type="SMART" id="SM00232">
    <property type="entry name" value="JAB_MPN"/>
    <property type="match status" value="1"/>
</dbReference>
<dbReference type="InterPro" id="IPR000555">
    <property type="entry name" value="JAMM/MPN+_dom"/>
</dbReference>
<dbReference type="PANTHER" id="PTHR12947:SF18">
    <property type="entry name" value="AMSH-LIKE UBIQUITIN THIOESTERASE 3"/>
    <property type="match status" value="1"/>
</dbReference>
<keyword evidence="13" id="KW-1185">Reference proteome</keyword>
<keyword evidence="10" id="KW-0472">Membrane</keyword>